<reference evidence="3" key="1">
    <citation type="journal article" date="2013" name="Genome Announc.">
        <title>Draft Genome Sequence of the Dimorphic Prosthecate Bacterium Brevundimonas abyssalis TAR-001T.</title>
        <authorList>
            <person name="Tsubouchi T."/>
            <person name="Nishi S."/>
            <person name="Usui K."/>
            <person name="Shimane Y."/>
            <person name="Takaki Y."/>
            <person name="Maruyama T."/>
            <person name="Hatada Y."/>
        </authorList>
    </citation>
    <scope>NUCLEOTIDE SEQUENCE [LARGE SCALE GENOMIC DNA]</scope>
    <source>
        <strain evidence="3">TAR-001</strain>
    </source>
</reference>
<dbReference type="InterPro" id="IPR025187">
    <property type="entry name" value="DUF4112"/>
</dbReference>
<evidence type="ECO:0000313" key="2">
    <source>
        <dbReference type="EMBL" id="GAD59725.1"/>
    </source>
</evidence>
<accession>A0A8E0TRX5</accession>
<dbReference type="Pfam" id="PF13430">
    <property type="entry name" value="DUF4112"/>
    <property type="match status" value="1"/>
</dbReference>
<dbReference type="Proteomes" id="UP000016569">
    <property type="component" value="Unassembled WGS sequence"/>
</dbReference>
<dbReference type="OrthoDB" id="7187630at2"/>
<name>A0A8E0TRX5_9CAUL</name>
<comment type="caution">
    <text evidence="2">The sequence shown here is derived from an EMBL/GenBank/DDBJ whole genome shotgun (WGS) entry which is preliminary data.</text>
</comment>
<keyword evidence="1" id="KW-0472">Membrane</keyword>
<sequence>MAKRTIHDIEKVWSRVEGVRKLSDRVIKIGPWGVGMDGLLTWIPLVGGAYSLGAGALLFASGLQAKASPRTLAKMAAYLLFDVAVTEIPVAGSVVDFFFVGHQFAGRTLQKEIEATHWVEANGREAKTSGDHERHLADMRAAGRKRIVYLHD</sequence>
<keyword evidence="1" id="KW-0812">Transmembrane</keyword>
<evidence type="ECO:0008006" key="4">
    <source>
        <dbReference type="Google" id="ProtNLM"/>
    </source>
</evidence>
<evidence type="ECO:0000256" key="1">
    <source>
        <dbReference type="SAM" id="Phobius"/>
    </source>
</evidence>
<keyword evidence="1" id="KW-1133">Transmembrane helix</keyword>
<feature type="transmembrane region" description="Helical" evidence="1">
    <location>
        <begin position="39"/>
        <end position="60"/>
    </location>
</feature>
<organism evidence="2 3">
    <name type="scientific">Brevundimonas abyssalis TAR-001</name>
    <dbReference type="NCBI Taxonomy" id="1391729"/>
    <lineage>
        <taxon>Bacteria</taxon>
        <taxon>Pseudomonadati</taxon>
        <taxon>Pseudomonadota</taxon>
        <taxon>Alphaproteobacteria</taxon>
        <taxon>Caulobacterales</taxon>
        <taxon>Caulobacteraceae</taxon>
        <taxon>Brevundimonas</taxon>
    </lineage>
</organism>
<proteinExistence type="predicted"/>
<keyword evidence="3" id="KW-1185">Reference proteome</keyword>
<dbReference type="EMBL" id="BATC01000036">
    <property type="protein sequence ID" value="GAD59725.1"/>
    <property type="molecule type" value="Genomic_DNA"/>
</dbReference>
<protein>
    <recommendedName>
        <fullName evidence="4">DUF4112 domain-containing protein</fullName>
    </recommendedName>
</protein>
<dbReference type="AlphaFoldDB" id="A0A8E0TRX5"/>
<gene>
    <name evidence="2" type="ORF">MBEBAB_1975</name>
</gene>
<dbReference type="RefSeq" id="WP_021697819.1">
    <property type="nucleotide sequence ID" value="NZ_BATC01000036.1"/>
</dbReference>
<evidence type="ECO:0000313" key="3">
    <source>
        <dbReference type="Proteomes" id="UP000016569"/>
    </source>
</evidence>